<protein>
    <recommendedName>
        <fullName evidence="4">Phage holin family protein</fullName>
    </recommendedName>
</protein>
<reference evidence="2 3" key="1">
    <citation type="journal article" date="2015" name="Nature">
        <title>rRNA introns, odd ribosomes, and small enigmatic genomes across a large radiation of phyla.</title>
        <authorList>
            <person name="Brown C.T."/>
            <person name="Hug L.A."/>
            <person name="Thomas B.C."/>
            <person name="Sharon I."/>
            <person name="Castelle C.J."/>
            <person name="Singh A."/>
            <person name="Wilkins M.J."/>
            <person name="Williams K.H."/>
            <person name="Banfield J.F."/>
        </authorList>
    </citation>
    <scope>NUCLEOTIDE SEQUENCE [LARGE SCALE GENOMIC DNA]</scope>
</reference>
<dbReference type="InterPro" id="IPR007165">
    <property type="entry name" value="Phage_holin_4_2"/>
</dbReference>
<keyword evidence="1" id="KW-0472">Membrane</keyword>
<evidence type="ECO:0000313" key="2">
    <source>
        <dbReference type="EMBL" id="KKR92656.1"/>
    </source>
</evidence>
<feature type="transmembrane region" description="Helical" evidence="1">
    <location>
        <begin position="110"/>
        <end position="136"/>
    </location>
</feature>
<keyword evidence="1" id="KW-1133">Transmembrane helix</keyword>
<feature type="transmembrane region" description="Helical" evidence="1">
    <location>
        <begin position="68"/>
        <end position="90"/>
    </location>
</feature>
<name>A0A0G0UYR3_9BACT</name>
<accession>A0A0G0UYR3</accession>
<evidence type="ECO:0000313" key="3">
    <source>
        <dbReference type="Proteomes" id="UP000034961"/>
    </source>
</evidence>
<gene>
    <name evidence="2" type="ORF">UU41_C0026G0009</name>
</gene>
<dbReference type="PANTHER" id="PTHR37309:SF1">
    <property type="entry name" value="SLR0284 PROTEIN"/>
    <property type="match status" value="1"/>
</dbReference>
<dbReference type="PANTHER" id="PTHR37309">
    <property type="entry name" value="SLR0284 PROTEIN"/>
    <property type="match status" value="1"/>
</dbReference>
<dbReference type="AlphaFoldDB" id="A0A0G0UYR3"/>
<dbReference type="Pfam" id="PF04020">
    <property type="entry name" value="Phage_holin_4_2"/>
    <property type="match status" value="1"/>
</dbReference>
<feature type="transmembrane region" description="Helical" evidence="1">
    <location>
        <begin position="36"/>
        <end position="56"/>
    </location>
</feature>
<dbReference type="Proteomes" id="UP000034961">
    <property type="component" value="Unassembled WGS sequence"/>
</dbReference>
<feature type="transmembrane region" description="Helical" evidence="1">
    <location>
        <begin position="12"/>
        <end position="30"/>
    </location>
</feature>
<evidence type="ECO:0008006" key="4">
    <source>
        <dbReference type="Google" id="ProtNLM"/>
    </source>
</evidence>
<proteinExistence type="predicted"/>
<comment type="caution">
    <text evidence="2">The sequence shown here is derived from an EMBL/GenBank/DDBJ whole genome shotgun (WGS) entry which is preliminary data.</text>
</comment>
<dbReference type="EMBL" id="LCAN01000026">
    <property type="protein sequence ID" value="KKR92656.1"/>
    <property type="molecule type" value="Genomic_DNA"/>
</dbReference>
<keyword evidence="1" id="KW-0812">Transmembrane</keyword>
<sequence length="138" mass="15195">MTITMKTILRSFITTAAGLFLTSWIVPGFAITKDLITFSVITSALVLANWFVKPLLKIIFMPLNIATFGLFTIVINALILYGVSYFLSGITVSPWTSSGFDYNGYHIPEISFGIIGTYLVSGFIIGIITTLVKWLAEQ</sequence>
<evidence type="ECO:0000256" key="1">
    <source>
        <dbReference type="SAM" id="Phobius"/>
    </source>
</evidence>
<organism evidence="2 3">
    <name type="scientific">Candidatus Roizmanbacteria bacterium GW2011_GWA1_41_13</name>
    <dbReference type="NCBI Taxonomy" id="1618474"/>
    <lineage>
        <taxon>Bacteria</taxon>
        <taxon>Candidatus Roizmaniibacteriota</taxon>
    </lineage>
</organism>